<dbReference type="AlphaFoldDB" id="A0A819JIQ4"/>
<comment type="caution">
    <text evidence="1">The sequence shown here is derived from an EMBL/GenBank/DDBJ whole genome shotgun (WGS) entry which is preliminary data.</text>
</comment>
<organism evidence="1 2">
    <name type="scientific">Rotaria sordida</name>
    <dbReference type="NCBI Taxonomy" id="392033"/>
    <lineage>
        <taxon>Eukaryota</taxon>
        <taxon>Metazoa</taxon>
        <taxon>Spiralia</taxon>
        <taxon>Gnathifera</taxon>
        <taxon>Rotifera</taxon>
        <taxon>Eurotatoria</taxon>
        <taxon>Bdelloidea</taxon>
        <taxon>Philodinida</taxon>
        <taxon>Philodinidae</taxon>
        <taxon>Rotaria</taxon>
    </lineage>
</organism>
<protein>
    <submittedName>
        <fullName evidence="1">Uncharacterized protein</fullName>
    </submittedName>
</protein>
<reference evidence="1" key="1">
    <citation type="submission" date="2021-02" db="EMBL/GenBank/DDBJ databases">
        <authorList>
            <person name="Nowell W R."/>
        </authorList>
    </citation>
    <scope>NUCLEOTIDE SEQUENCE</scope>
</reference>
<evidence type="ECO:0000313" key="1">
    <source>
        <dbReference type="EMBL" id="CAF3930742.1"/>
    </source>
</evidence>
<proteinExistence type="predicted"/>
<dbReference type="EMBL" id="CAJOAX010005000">
    <property type="protein sequence ID" value="CAF3930742.1"/>
    <property type="molecule type" value="Genomic_DNA"/>
</dbReference>
<evidence type="ECO:0000313" key="2">
    <source>
        <dbReference type="Proteomes" id="UP000663823"/>
    </source>
</evidence>
<name>A0A819JIQ4_9BILA</name>
<sequence length="96" mass="11106">MNIRSHGTAAQTAQSFEYLFTQLPLLKYFALSGYSDINQITYLNSTIINNTVVSLTISITDYMRWISLLYRFGKLKVLTVNFRFENPKKRVASRDS</sequence>
<accession>A0A819JIQ4</accession>
<gene>
    <name evidence="1" type="ORF">OTI717_LOCUS25331</name>
</gene>
<feature type="non-terminal residue" evidence="1">
    <location>
        <position position="96"/>
    </location>
</feature>
<dbReference type="Proteomes" id="UP000663823">
    <property type="component" value="Unassembled WGS sequence"/>
</dbReference>